<dbReference type="GO" id="GO:0032021">
    <property type="term" value="C:NELF complex"/>
    <property type="evidence" value="ECO:0007669"/>
    <property type="project" value="TreeGrafter"/>
</dbReference>
<dbReference type="Gene3D" id="2.20.70.10">
    <property type="match status" value="2"/>
</dbReference>
<dbReference type="PANTHER" id="PTHR12144">
    <property type="entry name" value="NEGATIVE ELONGATION FACTOR D"/>
    <property type="match status" value="1"/>
</dbReference>
<feature type="compositionally biased region" description="Basic and acidic residues" evidence="7">
    <location>
        <begin position="24"/>
        <end position="33"/>
    </location>
</feature>
<name>A0A024GCE8_9STRA</name>
<keyword evidence="4" id="KW-0805">Transcription regulation</keyword>
<evidence type="ECO:0000256" key="6">
    <source>
        <dbReference type="ARBA" id="ARBA00023242"/>
    </source>
</evidence>
<dbReference type="STRING" id="65357.A0A024GCE8"/>
<sequence length="737" mass="84326">MGSWSEHFTKDGRPYYHNRVTKQSRWEKPKNFETENTSPVDDINMDSDPKSLNFEYEWEELWDPKTERLYYHNRKKKKSQWEKPKGVDFKACTNYTKSIKKMSETQKNASLAAVKKRGADLIEEGTMNKYQSKDLERLKSKEQIKRKKSIKGIESKKKTRKNDEKLLIICDEKEKIGNLIASPLEQKDSEAGLEATHLLQRLSKPDAIMDSSLMLTINAFLRTYKDSNGPEVLVEKLSSSYRGHAQMIGLVATWLDWLMMETNAQDGLSTTNSNQTSQREAEEPTWMYTEDVLYMRLEDLIMQNYNPKMVSDVLNGSTNEPEWLTAMLGNKKWRRILIKLAKSHNTCNLLQYAIRRISDAGHHQEVASLPTANAFFPVFNGVLIDALRRISTDSEDEISKIIANLLRICCQSEFSYFYAEELLSHLDNKLFQQRTKPECKNPVFIDLVLYAMIDPLFNPSTATTMHYRENCITLLAYVASIRDNRSVLSHCQDVPCCDQKQNLAEQTGEDEMKIIACVLADASTICKSDKTLGYNMNQSGVVKRLISMMETPVVSIGVLYWLEIILKSPSFVGSTLLHVCFPSLLQILKASIRFHKLHWAIALRILVTFLTLETENDPVKILELRRESLRCMVFMITAGYVFPVLDFIMKNVPELDQALLRHFVTVLLASIAPPYSRRFLSALSSIIVHPKVQSAIASGSDDCKARLKAFALYCEARGKCLPVDQLHNLAARMDSKE</sequence>
<proteinExistence type="inferred from homology"/>
<reference evidence="9 10" key="1">
    <citation type="submission" date="2012-05" db="EMBL/GenBank/DDBJ databases">
        <title>Recombination and specialization in a pathogen metapopulation.</title>
        <authorList>
            <person name="Gardiner A."/>
            <person name="Kemen E."/>
            <person name="Schultz-Larsen T."/>
            <person name="MacLean D."/>
            <person name="Van Oosterhout C."/>
            <person name="Jones J.D.G."/>
        </authorList>
    </citation>
    <scope>NUCLEOTIDE SEQUENCE [LARGE SCALE GENOMIC DNA]</scope>
    <source>
        <strain evidence="9 10">Ac Nc2</strain>
    </source>
</reference>
<evidence type="ECO:0000256" key="3">
    <source>
        <dbReference type="ARBA" id="ARBA00022491"/>
    </source>
</evidence>
<dbReference type="InParanoid" id="A0A024GCE8"/>
<dbReference type="OrthoDB" id="511287at2759"/>
<keyword evidence="10" id="KW-1185">Reference proteome</keyword>
<comment type="subcellular location">
    <subcellularLocation>
        <location evidence="1">Nucleus</location>
    </subcellularLocation>
</comment>
<feature type="domain" description="WW" evidence="8">
    <location>
        <begin position="52"/>
        <end position="86"/>
    </location>
</feature>
<dbReference type="Pfam" id="PF04858">
    <property type="entry name" value="TH1"/>
    <property type="match status" value="2"/>
</dbReference>
<evidence type="ECO:0000256" key="4">
    <source>
        <dbReference type="ARBA" id="ARBA00023015"/>
    </source>
</evidence>
<evidence type="ECO:0000256" key="5">
    <source>
        <dbReference type="ARBA" id="ARBA00023163"/>
    </source>
</evidence>
<accession>A0A024GCE8</accession>
<dbReference type="SUPFAM" id="SSF51045">
    <property type="entry name" value="WW domain"/>
    <property type="match status" value="2"/>
</dbReference>
<dbReference type="CDD" id="cd00201">
    <property type="entry name" value="WW"/>
    <property type="match status" value="2"/>
</dbReference>
<evidence type="ECO:0000256" key="2">
    <source>
        <dbReference type="ARBA" id="ARBA00005726"/>
    </source>
</evidence>
<protein>
    <recommendedName>
        <fullName evidence="8">WW domain-containing protein</fullName>
    </recommendedName>
</protein>
<dbReference type="Pfam" id="PF00397">
    <property type="entry name" value="WW"/>
    <property type="match status" value="2"/>
</dbReference>
<dbReference type="GO" id="GO:0034244">
    <property type="term" value="P:negative regulation of transcription elongation by RNA polymerase II"/>
    <property type="evidence" value="ECO:0007669"/>
    <property type="project" value="TreeGrafter"/>
</dbReference>
<keyword evidence="3" id="KW-0678">Repressor</keyword>
<dbReference type="InterPro" id="IPR001202">
    <property type="entry name" value="WW_dom"/>
</dbReference>
<feature type="domain" description="WW" evidence="8">
    <location>
        <begin position="1"/>
        <end position="31"/>
    </location>
</feature>
<dbReference type="InterPro" id="IPR036020">
    <property type="entry name" value="WW_dom_sf"/>
</dbReference>
<dbReference type="GO" id="GO:0003723">
    <property type="term" value="F:RNA binding"/>
    <property type="evidence" value="ECO:0007669"/>
    <property type="project" value="TreeGrafter"/>
</dbReference>
<gene>
    <name evidence="9" type="ORF">BN9_053380</name>
</gene>
<evidence type="ECO:0000259" key="8">
    <source>
        <dbReference type="PROSITE" id="PS50020"/>
    </source>
</evidence>
<keyword evidence="5" id="KW-0804">Transcription</keyword>
<dbReference type="SMART" id="SM00456">
    <property type="entry name" value="WW"/>
    <property type="match status" value="2"/>
</dbReference>
<dbReference type="InterPro" id="IPR006942">
    <property type="entry name" value="TH1"/>
</dbReference>
<evidence type="ECO:0000313" key="10">
    <source>
        <dbReference type="Proteomes" id="UP000053237"/>
    </source>
</evidence>
<feature type="region of interest" description="Disordered" evidence="7">
    <location>
        <begin position="20"/>
        <end position="46"/>
    </location>
</feature>
<dbReference type="Proteomes" id="UP000053237">
    <property type="component" value="Unassembled WGS sequence"/>
</dbReference>
<organism evidence="9 10">
    <name type="scientific">Albugo candida</name>
    <dbReference type="NCBI Taxonomy" id="65357"/>
    <lineage>
        <taxon>Eukaryota</taxon>
        <taxon>Sar</taxon>
        <taxon>Stramenopiles</taxon>
        <taxon>Oomycota</taxon>
        <taxon>Peronosporomycetes</taxon>
        <taxon>Albuginales</taxon>
        <taxon>Albuginaceae</taxon>
        <taxon>Albugo</taxon>
    </lineage>
</organism>
<dbReference type="AlphaFoldDB" id="A0A024GCE8"/>
<evidence type="ECO:0000256" key="7">
    <source>
        <dbReference type="SAM" id="MobiDB-lite"/>
    </source>
</evidence>
<evidence type="ECO:0000313" key="9">
    <source>
        <dbReference type="EMBL" id="CCI44529.1"/>
    </source>
</evidence>
<dbReference type="PANTHER" id="PTHR12144:SF0">
    <property type="entry name" value="NEGATIVE ELONGATION FACTOR C_D"/>
    <property type="match status" value="1"/>
</dbReference>
<dbReference type="PROSITE" id="PS01159">
    <property type="entry name" value="WW_DOMAIN_1"/>
    <property type="match status" value="2"/>
</dbReference>
<comment type="caution">
    <text evidence="9">The sequence shown here is derived from an EMBL/GenBank/DDBJ whole genome shotgun (WGS) entry which is preliminary data.</text>
</comment>
<dbReference type="EMBL" id="CAIX01000072">
    <property type="protein sequence ID" value="CCI44529.1"/>
    <property type="molecule type" value="Genomic_DNA"/>
</dbReference>
<evidence type="ECO:0000256" key="1">
    <source>
        <dbReference type="ARBA" id="ARBA00004123"/>
    </source>
</evidence>
<dbReference type="PROSITE" id="PS50020">
    <property type="entry name" value="WW_DOMAIN_2"/>
    <property type="match status" value="2"/>
</dbReference>
<keyword evidence="6" id="KW-0539">Nucleus</keyword>
<comment type="similarity">
    <text evidence="2">Belongs to the NELF-D family.</text>
</comment>